<dbReference type="InterPro" id="IPR003751">
    <property type="entry name" value="CsrA"/>
</dbReference>
<dbReference type="Pfam" id="PF00072">
    <property type="entry name" value="Response_reg"/>
    <property type="match status" value="1"/>
</dbReference>
<dbReference type="Gene3D" id="3.40.50.2300">
    <property type="match status" value="1"/>
</dbReference>
<evidence type="ECO:0000259" key="5">
    <source>
        <dbReference type="PROSITE" id="PS50110"/>
    </source>
</evidence>
<dbReference type="GO" id="GO:0005737">
    <property type="term" value="C:cytoplasm"/>
    <property type="evidence" value="ECO:0007669"/>
    <property type="project" value="UniProtKB-SubCell"/>
</dbReference>
<reference evidence="6 7" key="1">
    <citation type="submission" date="2019-03" db="EMBL/GenBank/DDBJ databases">
        <title>Deep-cultivation of Planctomycetes and their phenomic and genomic characterization uncovers novel biology.</title>
        <authorList>
            <person name="Wiegand S."/>
            <person name="Jogler M."/>
            <person name="Boedeker C."/>
            <person name="Pinto D."/>
            <person name="Vollmers J."/>
            <person name="Rivas-Marin E."/>
            <person name="Kohn T."/>
            <person name="Peeters S.H."/>
            <person name="Heuer A."/>
            <person name="Rast P."/>
            <person name="Oberbeckmann S."/>
            <person name="Bunk B."/>
            <person name="Jeske O."/>
            <person name="Meyerdierks A."/>
            <person name="Storesund J.E."/>
            <person name="Kallscheuer N."/>
            <person name="Luecker S."/>
            <person name="Lage O.M."/>
            <person name="Pohl T."/>
            <person name="Merkel B.J."/>
            <person name="Hornburger P."/>
            <person name="Mueller R.-W."/>
            <person name="Bruemmer F."/>
            <person name="Labrenz M."/>
            <person name="Spormann A.M."/>
            <person name="Op den Camp H."/>
            <person name="Overmann J."/>
            <person name="Amann R."/>
            <person name="Jetten M.S.M."/>
            <person name="Mascher T."/>
            <person name="Medema M.H."/>
            <person name="Devos D.P."/>
            <person name="Kaster A.-K."/>
            <person name="Ovreas L."/>
            <person name="Rohde M."/>
            <person name="Galperin M.Y."/>
            <person name="Jogler C."/>
        </authorList>
    </citation>
    <scope>NUCLEOTIDE SEQUENCE [LARGE SCALE GENOMIC DNA]</scope>
    <source>
        <strain evidence="6 7">V202</strain>
    </source>
</reference>
<keyword evidence="3" id="KW-0678">Repressor</keyword>
<feature type="modified residue" description="4-aspartylphosphate" evidence="4">
    <location>
        <position position="182"/>
    </location>
</feature>
<dbReference type="AlphaFoldDB" id="A0A517X044"/>
<dbReference type="Gene3D" id="2.60.40.4380">
    <property type="entry name" value="Translational regulator CsrA"/>
    <property type="match status" value="1"/>
</dbReference>
<dbReference type="HAMAP" id="MF_00167">
    <property type="entry name" value="CsrA"/>
    <property type="match status" value="1"/>
</dbReference>
<keyword evidence="3" id="KW-1005">Bacterial flagellum biogenesis</keyword>
<comment type="similarity">
    <text evidence="3">Belongs to the CsrA/RsmA family.</text>
</comment>
<keyword evidence="3" id="KW-0694">RNA-binding</keyword>
<comment type="function">
    <text evidence="3">A translational regulator that binds mRNA to regulate translation initiation and/or mRNA stability. Usually binds in the 5'-UTR at or near the Shine-Dalgarno sequence preventing ribosome-binding, thus repressing translation. Its main target seems to be the major flagellin gene, while its function is anatagonized by FliW.</text>
</comment>
<evidence type="ECO:0000256" key="1">
    <source>
        <dbReference type="ARBA" id="ARBA00022553"/>
    </source>
</evidence>
<dbReference type="Pfam" id="PF02599">
    <property type="entry name" value="CsrA"/>
    <property type="match status" value="1"/>
</dbReference>
<dbReference type="GO" id="GO:0048027">
    <property type="term" value="F:mRNA 5'-UTR binding"/>
    <property type="evidence" value="ECO:0007669"/>
    <property type="project" value="UniProtKB-UniRule"/>
</dbReference>
<accession>A0A517X044</accession>
<feature type="domain" description="Response regulatory" evidence="5">
    <location>
        <begin position="132"/>
        <end position="249"/>
    </location>
</feature>
<dbReference type="SUPFAM" id="SSF52172">
    <property type="entry name" value="CheY-like"/>
    <property type="match status" value="1"/>
</dbReference>
<name>A0A517X044_9PLAN</name>
<dbReference type="GO" id="GO:1902208">
    <property type="term" value="P:regulation of bacterial-type flagellum assembly"/>
    <property type="evidence" value="ECO:0007669"/>
    <property type="project" value="UniProtKB-UniRule"/>
</dbReference>
<dbReference type="GO" id="GO:0044781">
    <property type="term" value="P:bacterial-type flagellum organization"/>
    <property type="evidence" value="ECO:0007669"/>
    <property type="project" value="UniProtKB-KW"/>
</dbReference>
<dbReference type="PANTHER" id="PTHR44591">
    <property type="entry name" value="STRESS RESPONSE REGULATOR PROTEIN 1"/>
    <property type="match status" value="1"/>
</dbReference>
<gene>
    <name evidence="6" type="primary">mprA_2</name>
    <name evidence="3" type="synonym">csrA</name>
    <name evidence="6" type="ORF">V202x_42810</name>
</gene>
<dbReference type="OrthoDB" id="292005at2"/>
<dbReference type="GO" id="GO:0000160">
    <property type="term" value="P:phosphorelay signal transduction system"/>
    <property type="evidence" value="ECO:0007669"/>
    <property type="project" value="UniProtKB-KW"/>
</dbReference>
<comment type="subcellular location">
    <subcellularLocation>
        <location evidence="3">Cytoplasm</location>
    </subcellularLocation>
</comment>
<comment type="subunit">
    <text evidence="3">Homodimer; the beta-strands of each monomer intercalate to form a hydrophobic core, while the alpha-helices form wings that extend away from the core.</text>
</comment>
<dbReference type="EMBL" id="CP037422">
    <property type="protein sequence ID" value="QDU10868.1"/>
    <property type="molecule type" value="Genomic_DNA"/>
</dbReference>
<dbReference type="RefSeq" id="WP_145178739.1">
    <property type="nucleotide sequence ID" value="NZ_CP037422.1"/>
</dbReference>
<evidence type="ECO:0000313" key="7">
    <source>
        <dbReference type="Proteomes" id="UP000318384"/>
    </source>
</evidence>
<dbReference type="PROSITE" id="PS50110">
    <property type="entry name" value="RESPONSE_REGULATORY"/>
    <property type="match status" value="1"/>
</dbReference>
<evidence type="ECO:0000256" key="3">
    <source>
        <dbReference type="HAMAP-Rule" id="MF_00167"/>
    </source>
</evidence>
<sequence length="259" mass="29149">MLVLSRRNDENIVFPNVGITVKILRIKGGLAKIGIEAPPEIRILRKEIEGKEEVFSSRAFDPDANQKLHAIRNQLNVVNLGLHLYREQCNAGLVDAANLTFLKVLDDLEKMDRNAEVDSNSQDERKKESLFRILLVEDDPRQRELLAGFLSMRGCDVATAIDGEDALNWLSMNQWPDFLVLDLRMPKCSGAETVRRVRLNPENPQLKIFAVTGASPSEFDLDQGRNGIDCWFPKPLNPEALVETMNQARQADSINITTA</sequence>
<protein>
    <recommendedName>
        <fullName evidence="3">Translational regulator CsrA</fullName>
    </recommendedName>
</protein>
<keyword evidence="3" id="KW-0963">Cytoplasm</keyword>
<dbReference type="CDD" id="cd17546">
    <property type="entry name" value="REC_hyHK_CKI1_RcsC-like"/>
    <property type="match status" value="1"/>
</dbReference>
<dbReference type="Proteomes" id="UP000318384">
    <property type="component" value="Chromosome"/>
</dbReference>
<dbReference type="GO" id="GO:0045947">
    <property type="term" value="P:negative regulation of translational initiation"/>
    <property type="evidence" value="ECO:0007669"/>
    <property type="project" value="UniProtKB-UniRule"/>
</dbReference>
<dbReference type="GO" id="GO:0006402">
    <property type="term" value="P:mRNA catabolic process"/>
    <property type="evidence" value="ECO:0007669"/>
    <property type="project" value="InterPro"/>
</dbReference>
<keyword evidence="3" id="KW-0810">Translation regulation</keyword>
<evidence type="ECO:0000256" key="4">
    <source>
        <dbReference type="PROSITE-ProRule" id="PRU00169"/>
    </source>
</evidence>
<keyword evidence="2" id="KW-0902">Two-component regulatory system</keyword>
<evidence type="ECO:0000313" key="6">
    <source>
        <dbReference type="EMBL" id="QDU10868.1"/>
    </source>
</evidence>
<keyword evidence="1 4" id="KW-0597">Phosphoprotein</keyword>
<keyword evidence="7" id="KW-1185">Reference proteome</keyword>
<dbReference type="GO" id="GO:0006109">
    <property type="term" value="P:regulation of carbohydrate metabolic process"/>
    <property type="evidence" value="ECO:0007669"/>
    <property type="project" value="InterPro"/>
</dbReference>
<dbReference type="InterPro" id="IPR001789">
    <property type="entry name" value="Sig_transdc_resp-reg_receiver"/>
</dbReference>
<organism evidence="6 7">
    <name type="scientific">Gimesia aquarii</name>
    <dbReference type="NCBI Taxonomy" id="2527964"/>
    <lineage>
        <taxon>Bacteria</taxon>
        <taxon>Pseudomonadati</taxon>
        <taxon>Planctomycetota</taxon>
        <taxon>Planctomycetia</taxon>
        <taxon>Planctomycetales</taxon>
        <taxon>Planctomycetaceae</taxon>
        <taxon>Gimesia</taxon>
    </lineage>
</organism>
<dbReference type="SMART" id="SM00448">
    <property type="entry name" value="REC"/>
    <property type="match status" value="1"/>
</dbReference>
<proteinExistence type="inferred from homology"/>
<dbReference type="SUPFAM" id="SSF117130">
    <property type="entry name" value="CsrA-like"/>
    <property type="match status" value="1"/>
</dbReference>
<dbReference type="InterPro" id="IPR050595">
    <property type="entry name" value="Bact_response_regulator"/>
</dbReference>
<dbReference type="InterPro" id="IPR036107">
    <property type="entry name" value="CsrA_sf"/>
</dbReference>
<dbReference type="PANTHER" id="PTHR44591:SF14">
    <property type="entry name" value="PROTEIN PILG"/>
    <property type="match status" value="1"/>
</dbReference>
<dbReference type="InterPro" id="IPR011006">
    <property type="entry name" value="CheY-like_superfamily"/>
</dbReference>
<evidence type="ECO:0000256" key="2">
    <source>
        <dbReference type="ARBA" id="ARBA00023012"/>
    </source>
</evidence>